<organism evidence="9 10">
    <name type="scientific">Pisciglobus halotolerans</name>
    <dbReference type="NCBI Taxonomy" id="745365"/>
    <lineage>
        <taxon>Bacteria</taxon>
        <taxon>Bacillati</taxon>
        <taxon>Bacillota</taxon>
        <taxon>Bacilli</taxon>
        <taxon>Lactobacillales</taxon>
        <taxon>Carnobacteriaceae</taxon>
    </lineage>
</organism>
<dbReference type="InterPro" id="IPR050925">
    <property type="entry name" value="Rhomboid_protease_S54"/>
</dbReference>
<feature type="transmembrane region" description="Helical" evidence="7">
    <location>
        <begin position="102"/>
        <end position="120"/>
    </location>
</feature>
<feature type="transmembrane region" description="Helical" evidence="7">
    <location>
        <begin position="126"/>
        <end position="143"/>
    </location>
</feature>
<comment type="similarity">
    <text evidence="2">Belongs to the peptidase S54 family.</text>
</comment>
<keyword evidence="5 7" id="KW-1133">Transmembrane helix</keyword>
<feature type="transmembrane region" description="Helical" evidence="7">
    <location>
        <begin position="155"/>
        <end position="172"/>
    </location>
</feature>
<comment type="subcellular location">
    <subcellularLocation>
        <location evidence="1">Membrane</location>
        <topology evidence="1">Multi-pass membrane protein</topology>
    </subcellularLocation>
</comment>
<evidence type="ECO:0000313" key="10">
    <source>
        <dbReference type="Proteomes" id="UP000198668"/>
    </source>
</evidence>
<evidence type="ECO:0000259" key="8">
    <source>
        <dbReference type="Pfam" id="PF01694"/>
    </source>
</evidence>
<evidence type="ECO:0000256" key="5">
    <source>
        <dbReference type="ARBA" id="ARBA00022989"/>
    </source>
</evidence>
<evidence type="ECO:0000313" key="9">
    <source>
        <dbReference type="EMBL" id="SFH73042.1"/>
    </source>
</evidence>
<evidence type="ECO:0000256" key="4">
    <source>
        <dbReference type="ARBA" id="ARBA00022801"/>
    </source>
</evidence>
<evidence type="ECO:0000256" key="2">
    <source>
        <dbReference type="ARBA" id="ARBA00009045"/>
    </source>
</evidence>
<proteinExistence type="inferred from homology"/>
<feature type="transmembrane region" description="Helical" evidence="7">
    <location>
        <begin position="70"/>
        <end position="90"/>
    </location>
</feature>
<dbReference type="GO" id="GO:0016020">
    <property type="term" value="C:membrane"/>
    <property type="evidence" value="ECO:0007669"/>
    <property type="project" value="UniProtKB-SubCell"/>
</dbReference>
<dbReference type="GO" id="GO:0006508">
    <property type="term" value="P:proteolysis"/>
    <property type="evidence" value="ECO:0007669"/>
    <property type="project" value="UniProtKB-KW"/>
</dbReference>
<keyword evidence="9" id="KW-0645">Protease</keyword>
<dbReference type="GO" id="GO:0004252">
    <property type="term" value="F:serine-type endopeptidase activity"/>
    <property type="evidence" value="ECO:0007669"/>
    <property type="project" value="InterPro"/>
</dbReference>
<evidence type="ECO:0000256" key="7">
    <source>
        <dbReference type="SAM" id="Phobius"/>
    </source>
</evidence>
<keyword evidence="6 7" id="KW-0472">Membrane</keyword>
<dbReference type="PANTHER" id="PTHR43731:SF14">
    <property type="entry name" value="PRESENILIN-ASSOCIATED RHOMBOID-LIKE PROTEIN, MITOCHONDRIAL"/>
    <property type="match status" value="1"/>
</dbReference>
<protein>
    <submittedName>
        <fullName evidence="9">Rhomboid protease GluP</fullName>
    </submittedName>
</protein>
<feature type="domain" description="Peptidase S54 rhomboid" evidence="8">
    <location>
        <begin position="61"/>
        <end position="195"/>
    </location>
</feature>
<dbReference type="InterPro" id="IPR035952">
    <property type="entry name" value="Rhomboid-like_sf"/>
</dbReference>
<dbReference type="AlphaFoldDB" id="A0A1I3CEX2"/>
<dbReference type="InterPro" id="IPR022764">
    <property type="entry name" value="Peptidase_S54_rhomboid_dom"/>
</dbReference>
<dbReference type="OrthoDB" id="9813074at2"/>
<keyword evidence="4" id="KW-0378">Hydrolase</keyword>
<evidence type="ECO:0000256" key="3">
    <source>
        <dbReference type="ARBA" id="ARBA00022692"/>
    </source>
</evidence>
<dbReference type="Pfam" id="PF01694">
    <property type="entry name" value="Rhomboid"/>
    <property type="match status" value="1"/>
</dbReference>
<keyword evidence="10" id="KW-1185">Reference proteome</keyword>
<dbReference type="EMBL" id="FOQE01000017">
    <property type="protein sequence ID" value="SFH73042.1"/>
    <property type="molecule type" value="Genomic_DNA"/>
</dbReference>
<dbReference type="Gene3D" id="1.20.1540.10">
    <property type="entry name" value="Rhomboid-like"/>
    <property type="match status" value="1"/>
</dbReference>
<evidence type="ECO:0000256" key="1">
    <source>
        <dbReference type="ARBA" id="ARBA00004141"/>
    </source>
</evidence>
<accession>A0A1I3CEX2</accession>
<dbReference type="SUPFAM" id="SSF144091">
    <property type="entry name" value="Rhomboid-like"/>
    <property type="match status" value="1"/>
</dbReference>
<dbReference type="Proteomes" id="UP000198668">
    <property type="component" value="Unassembled WGS sequence"/>
</dbReference>
<feature type="transmembrane region" description="Helical" evidence="7">
    <location>
        <begin position="209"/>
        <end position="228"/>
    </location>
</feature>
<dbReference type="PANTHER" id="PTHR43731">
    <property type="entry name" value="RHOMBOID PROTEASE"/>
    <property type="match status" value="1"/>
</dbReference>
<name>A0A1I3CEX2_9LACT</name>
<gene>
    <name evidence="9" type="ORF">SAMN04489868_11730</name>
</gene>
<sequence>MIKQTQLKFKVRRFFRKPIATYTFFAIQLLMFLLMTLDGGSTNIYTLIQYGAKFNPLIVEGEWWRLITPVFLHIGWMHLLMNSVILYYLGAQLESLLGAWRFALIYLMSALSGNLASFAFNQSISAGASTALFGLFGVALYLGKVYTGNPAVQQMAKSFGTLILINLVFGFFSSSIDLAGHIGGLAGGYLIATAISVKDPLPRWKKQRIQFGLLFAAMVILFFIIGYMRTTRLF</sequence>
<keyword evidence="3 7" id="KW-0812">Transmembrane</keyword>
<dbReference type="RefSeq" id="WP_092092432.1">
    <property type="nucleotide sequence ID" value="NZ_FOQE01000017.1"/>
</dbReference>
<evidence type="ECO:0000256" key="6">
    <source>
        <dbReference type="ARBA" id="ARBA00023136"/>
    </source>
</evidence>
<feature type="transmembrane region" description="Helical" evidence="7">
    <location>
        <begin position="20"/>
        <end position="37"/>
    </location>
</feature>
<reference evidence="9 10" key="1">
    <citation type="submission" date="2016-10" db="EMBL/GenBank/DDBJ databases">
        <authorList>
            <person name="de Groot N.N."/>
        </authorList>
    </citation>
    <scope>NUCLEOTIDE SEQUENCE [LARGE SCALE GENOMIC DNA]</scope>
    <source>
        <strain evidence="9 10">DSM 27630</strain>
    </source>
</reference>